<proteinExistence type="inferred from homology"/>
<dbReference type="GO" id="GO:0030267">
    <property type="term" value="F:glyoxylate reductase (NADPH) activity"/>
    <property type="evidence" value="ECO:0007669"/>
    <property type="project" value="UniProtKB-EC"/>
</dbReference>
<evidence type="ECO:0000256" key="3">
    <source>
        <dbReference type="ARBA" id="ARBA00023002"/>
    </source>
</evidence>
<evidence type="ECO:0000256" key="1">
    <source>
        <dbReference type="ARBA" id="ARBA00007598"/>
    </source>
</evidence>
<dbReference type="Pfam" id="PF03446">
    <property type="entry name" value="NAD_binding_2"/>
    <property type="match status" value="1"/>
</dbReference>
<evidence type="ECO:0000313" key="11">
    <source>
        <dbReference type="EMBL" id="KAI7841059.1"/>
    </source>
</evidence>
<sequence>MTTALAASPVSYAVRPQQGCFRAFAAAPAPLRPCSKHASRNEAVKRPQGAAQLLRRRRSAHFCAASAAAVPTAAPGATKIGFLGIGIMGNAMAANLIKAGYDVTVWNRSADKCAALQAAGAKVAGSPAEVVSACDITLAMLSDPQACLAVAKGPDGVASAMKAGKGYVDVSTVDAATAQEVAAAVRRAGGAYLEAPVSGSKGPAEQGQLIFLSAGDRQLFDAASPLLEVMGKASFFLGEVGAGANMKLVVNMIMGSMMVSYAEGLNLAKQAGLQQSDLVEVIKLGAIACPMFALKGPSMIEGNYPPAFPLKHQQKDMRLALALGDAHAQQLPLAAAANELYKQARAAGYSDADFSAVMDAVASRK</sequence>
<dbReference type="EMBL" id="JADXDR010000068">
    <property type="protein sequence ID" value="KAI7841059.1"/>
    <property type="molecule type" value="Genomic_DNA"/>
</dbReference>
<feature type="domain" description="3-hydroxyisobutyrate dehydrogenase-like NAD-binding" evidence="10">
    <location>
        <begin position="241"/>
        <end position="359"/>
    </location>
</feature>
<dbReference type="GO" id="GO:0050661">
    <property type="term" value="F:NADP binding"/>
    <property type="evidence" value="ECO:0007669"/>
    <property type="project" value="InterPro"/>
</dbReference>
<dbReference type="Proteomes" id="UP001205105">
    <property type="component" value="Unassembled WGS sequence"/>
</dbReference>
<evidence type="ECO:0000256" key="2">
    <source>
        <dbReference type="ARBA" id="ARBA00022857"/>
    </source>
</evidence>
<comment type="function">
    <text evidence="8">Catalyzes the NADPH-dependent reduction of glyoxylate to glycolate as well as succinic semialdehyde (SSA) to gamma-hydroxybutyrate in vitro. May function in redox homeostasis and play a role in oxidative stress tolerance by detoxifying glyoxylate and SSA generated in glycolate metabolism and GABA metabolism, respectively.</text>
</comment>
<dbReference type="PANTHER" id="PTHR43580">
    <property type="entry name" value="OXIDOREDUCTASE GLYR1-RELATED"/>
    <property type="match status" value="1"/>
</dbReference>
<dbReference type="GO" id="GO:0005737">
    <property type="term" value="C:cytoplasm"/>
    <property type="evidence" value="ECO:0007669"/>
    <property type="project" value="UniProtKB-ARBA"/>
</dbReference>
<dbReference type="FunFam" id="3.40.50.720:FF:000058">
    <property type="entry name" value="Putative oxidoreductase GLYR1 homolog"/>
    <property type="match status" value="1"/>
</dbReference>
<dbReference type="PANTHER" id="PTHR43580:SF2">
    <property type="entry name" value="CYTOKINE-LIKE NUCLEAR FACTOR N-PAC"/>
    <property type="match status" value="1"/>
</dbReference>
<dbReference type="InterPro" id="IPR029154">
    <property type="entry name" value="HIBADH-like_NADP-bd"/>
</dbReference>
<comment type="catalytic activity">
    <reaction evidence="6">
        <text>4-hydroxybutanoate + NADP(+) = succinate semialdehyde + NADPH + H(+)</text>
        <dbReference type="Rhea" id="RHEA:26381"/>
        <dbReference type="ChEBI" id="CHEBI:15378"/>
        <dbReference type="ChEBI" id="CHEBI:16724"/>
        <dbReference type="ChEBI" id="CHEBI:57706"/>
        <dbReference type="ChEBI" id="CHEBI:57783"/>
        <dbReference type="ChEBI" id="CHEBI:58349"/>
        <dbReference type="EC" id="1.1.1.n11"/>
    </reaction>
</comment>
<organism evidence="11 12">
    <name type="scientific">Chlorella ohadii</name>
    <dbReference type="NCBI Taxonomy" id="2649997"/>
    <lineage>
        <taxon>Eukaryota</taxon>
        <taxon>Viridiplantae</taxon>
        <taxon>Chlorophyta</taxon>
        <taxon>core chlorophytes</taxon>
        <taxon>Trebouxiophyceae</taxon>
        <taxon>Chlorellales</taxon>
        <taxon>Chlorellaceae</taxon>
        <taxon>Chlorella clade</taxon>
        <taxon>Chlorella</taxon>
    </lineage>
</organism>
<evidence type="ECO:0000256" key="5">
    <source>
        <dbReference type="ARBA" id="ARBA00023027"/>
    </source>
</evidence>
<keyword evidence="4" id="KW-0346">Stress response</keyword>
<dbReference type="InterPro" id="IPR006115">
    <property type="entry name" value="6PGDH_NADP-bd"/>
</dbReference>
<evidence type="ECO:0000256" key="6">
    <source>
        <dbReference type="ARBA" id="ARBA00052582"/>
    </source>
</evidence>
<dbReference type="SUPFAM" id="SSF48179">
    <property type="entry name" value="6-phosphogluconate dehydrogenase C-terminal domain-like"/>
    <property type="match status" value="1"/>
</dbReference>
<name>A0AAD5DRF1_9CHLO</name>
<evidence type="ECO:0000259" key="9">
    <source>
        <dbReference type="Pfam" id="PF03446"/>
    </source>
</evidence>
<keyword evidence="2" id="KW-0521">NADP</keyword>
<keyword evidence="5" id="KW-0520">NAD</keyword>
<dbReference type="InterPro" id="IPR013328">
    <property type="entry name" value="6PGD_dom2"/>
</dbReference>
<protein>
    <submittedName>
        <fullName evidence="11">Uncharacterized protein</fullName>
    </submittedName>
</protein>
<evidence type="ECO:0000313" key="12">
    <source>
        <dbReference type="Proteomes" id="UP001205105"/>
    </source>
</evidence>
<dbReference type="SUPFAM" id="SSF51735">
    <property type="entry name" value="NAD(P)-binding Rossmann-fold domains"/>
    <property type="match status" value="1"/>
</dbReference>
<dbReference type="Gene3D" id="3.40.50.720">
    <property type="entry name" value="NAD(P)-binding Rossmann-like Domain"/>
    <property type="match status" value="1"/>
</dbReference>
<keyword evidence="12" id="KW-1185">Reference proteome</keyword>
<comment type="similarity">
    <text evidence="1">Belongs to the HIBADH-related family. NP60 subfamily.</text>
</comment>
<evidence type="ECO:0000259" key="10">
    <source>
        <dbReference type="Pfam" id="PF14833"/>
    </source>
</evidence>
<comment type="caution">
    <text evidence="11">The sequence shown here is derived from an EMBL/GenBank/DDBJ whole genome shotgun (WGS) entry which is preliminary data.</text>
</comment>
<dbReference type="GO" id="GO:0051287">
    <property type="term" value="F:NAD binding"/>
    <property type="evidence" value="ECO:0007669"/>
    <property type="project" value="InterPro"/>
</dbReference>
<dbReference type="AlphaFoldDB" id="A0AAD5DRF1"/>
<evidence type="ECO:0000256" key="4">
    <source>
        <dbReference type="ARBA" id="ARBA00023016"/>
    </source>
</evidence>
<dbReference type="Gene3D" id="1.10.1040.10">
    <property type="entry name" value="N-(1-d-carboxylethyl)-l-norvaline Dehydrogenase, domain 2"/>
    <property type="match status" value="1"/>
</dbReference>
<reference evidence="11" key="1">
    <citation type="submission" date="2020-11" db="EMBL/GenBank/DDBJ databases">
        <title>Chlorella ohadii genome sequencing and assembly.</title>
        <authorList>
            <person name="Murik O."/>
            <person name="Treves H."/>
            <person name="Kedem I."/>
            <person name="Shotland Y."/>
            <person name="Kaplan A."/>
        </authorList>
    </citation>
    <scope>NUCLEOTIDE SEQUENCE</scope>
    <source>
        <strain evidence="11">1</strain>
    </source>
</reference>
<keyword evidence="3" id="KW-0560">Oxidoreductase</keyword>
<dbReference type="Pfam" id="PF14833">
    <property type="entry name" value="NAD_binding_11"/>
    <property type="match status" value="1"/>
</dbReference>
<accession>A0AAD5DRF1</accession>
<comment type="catalytic activity">
    <reaction evidence="7">
        <text>glycolate + NADP(+) = glyoxylate + NADPH + H(+)</text>
        <dbReference type="Rhea" id="RHEA:10992"/>
        <dbReference type="ChEBI" id="CHEBI:15378"/>
        <dbReference type="ChEBI" id="CHEBI:29805"/>
        <dbReference type="ChEBI" id="CHEBI:36655"/>
        <dbReference type="ChEBI" id="CHEBI:57783"/>
        <dbReference type="ChEBI" id="CHEBI:58349"/>
        <dbReference type="EC" id="1.1.1.79"/>
    </reaction>
</comment>
<evidence type="ECO:0000256" key="8">
    <source>
        <dbReference type="ARBA" id="ARBA00056683"/>
    </source>
</evidence>
<evidence type="ECO:0000256" key="7">
    <source>
        <dbReference type="ARBA" id="ARBA00052769"/>
    </source>
</evidence>
<dbReference type="InterPro" id="IPR051265">
    <property type="entry name" value="HIBADH-related_NP60_sf"/>
</dbReference>
<dbReference type="InterPro" id="IPR008927">
    <property type="entry name" value="6-PGluconate_DH-like_C_sf"/>
</dbReference>
<dbReference type="InterPro" id="IPR036291">
    <property type="entry name" value="NAD(P)-bd_dom_sf"/>
</dbReference>
<feature type="domain" description="6-phosphogluconate dehydrogenase NADP-binding" evidence="9">
    <location>
        <begin position="79"/>
        <end position="238"/>
    </location>
</feature>
<gene>
    <name evidence="11" type="ORF">COHA_005287</name>
</gene>
<dbReference type="FunFam" id="1.10.1040.10:FF:000016">
    <property type="entry name" value="Glyoxylate/succinic semialdehyde reductase 2"/>
    <property type="match status" value="1"/>
</dbReference>